<comment type="subcellular location">
    <subcellularLocation>
        <location evidence="1">Cytoplasmic vesicle</location>
    </subcellularLocation>
    <subcellularLocation>
        <location evidence="2">Secreted</location>
    </subcellularLocation>
</comment>
<dbReference type="Pfam" id="PF05617">
    <property type="entry name" value="Prolamin_like"/>
    <property type="match status" value="1"/>
</dbReference>
<evidence type="ECO:0000256" key="10">
    <source>
        <dbReference type="SAM" id="SignalP"/>
    </source>
</evidence>
<comment type="function">
    <text evidence="7">Involved in the regulation of gamete interactions during the double fertilization and to prevent multiple-pollen tube attraction; mediates the redistribution of the gamete fusogen HAP2/GCS1 to the cell surface after secretion upon sperm arrival.</text>
</comment>
<evidence type="ECO:0000259" key="11">
    <source>
        <dbReference type="Pfam" id="PF05617"/>
    </source>
</evidence>
<evidence type="ECO:0000256" key="4">
    <source>
        <dbReference type="ARBA" id="ARBA00022729"/>
    </source>
</evidence>
<protein>
    <recommendedName>
        <fullName evidence="11">Prolamin-like domain-containing protein</fullName>
    </recommendedName>
</protein>
<evidence type="ECO:0000256" key="2">
    <source>
        <dbReference type="ARBA" id="ARBA00004613"/>
    </source>
</evidence>
<evidence type="ECO:0000256" key="3">
    <source>
        <dbReference type="ARBA" id="ARBA00022525"/>
    </source>
</evidence>
<dbReference type="EMBL" id="JAFEMO010000007">
    <property type="protein sequence ID" value="KAH7568079.1"/>
    <property type="molecule type" value="Genomic_DNA"/>
</dbReference>
<proteinExistence type="inferred from homology"/>
<organism evidence="12 13">
    <name type="scientific">Xanthoceras sorbifolium</name>
    <dbReference type="NCBI Taxonomy" id="99658"/>
    <lineage>
        <taxon>Eukaryota</taxon>
        <taxon>Viridiplantae</taxon>
        <taxon>Streptophyta</taxon>
        <taxon>Embryophyta</taxon>
        <taxon>Tracheophyta</taxon>
        <taxon>Spermatophyta</taxon>
        <taxon>Magnoliopsida</taxon>
        <taxon>eudicotyledons</taxon>
        <taxon>Gunneridae</taxon>
        <taxon>Pentapetalae</taxon>
        <taxon>rosids</taxon>
        <taxon>malvids</taxon>
        <taxon>Sapindales</taxon>
        <taxon>Sapindaceae</taxon>
        <taxon>Xanthoceroideae</taxon>
        <taxon>Xanthoceras</taxon>
    </lineage>
</organism>
<evidence type="ECO:0000313" key="13">
    <source>
        <dbReference type="Proteomes" id="UP000827721"/>
    </source>
</evidence>
<evidence type="ECO:0000256" key="5">
    <source>
        <dbReference type="ARBA" id="ARBA00023279"/>
    </source>
</evidence>
<dbReference type="PANTHER" id="PTHR35293:SF1">
    <property type="entry name" value="EGG CELL-SECRETED PROTEIN 1.5"/>
    <property type="match status" value="1"/>
</dbReference>
<name>A0ABQ8HUX3_9ROSI</name>
<dbReference type="InterPro" id="IPR044711">
    <property type="entry name" value="EC11-15"/>
</dbReference>
<feature type="signal peptide" evidence="10">
    <location>
        <begin position="1"/>
        <end position="26"/>
    </location>
</feature>
<evidence type="ECO:0000256" key="6">
    <source>
        <dbReference type="ARBA" id="ARBA00023329"/>
    </source>
</evidence>
<sequence>MAKTSKLFFLISLLSALIMVGYVTNARPLNPSSSLAARLKLDDESSNCWDSLIKLQSCSGEIILFFLNGQTYLGHGCCQAIYTISHQCWPDMIGTLGFTTKEDAILEGYCDHETPDDDDDDNDQTQSPPSPPSVMPATVTSKMKMLVP</sequence>
<comment type="similarity">
    <text evidence="8">Belongs to the plant egg cell-secreted peptide family.</text>
</comment>
<evidence type="ECO:0000256" key="9">
    <source>
        <dbReference type="SAM" id="MobiDB-lite"/>
    </source>
</evidence>
<accession>A0ABQ8HUX3</accession>
<evidence type="ECO:0000313" key="12">
    <source>
        <dbReference type="EMBL" id="KAH7568079.1"/>
    </source>
</evidence>
<dbReference type="PANTHER" id="PTHR35293">
    <property type="entry name" value="EGG CELL-SECRETED PROTEIN 1.5"/>
    <property type="match status" value="1"/>
</dbReference>
<evidence type="ECO:0000256" key="1">
    <source>
        <dbReference type="ARBA" id="ARBA00004541"/>
    </source>
</evidence>
<dbReference type="InterPro" id="IPR008502">
    <property type="entry name" value="Prolamin-like"/>
</dbReference>
<keyword evidence="13" id="KW-1185">Reference proteome</keyword>
<keyword evidence="5" id="KW-0278">Fertilization</keyword>
<dbReference type="Proteomes" id="UP000827721">
    <property type="component" value="Unassembled WGS sequence"/>
</dbReference>
<feature type="compositionally biased region" description="Acidic residues" evidence="9">
    <location>
        <begin position="114"/>
        <end position="123"/>
    </location>
</feature>
<reference evidence="12 13" key="1">
    <citation type="submission" date="2021-02" db="EMBL/GenBank/DDBJ databases">
        <title>Plant Genome Project.</title>
        <authorList>
            <person name="Zhang R.-G."/>
        </authorList>
    </citation>
    <scope>NUCLEOTIDE SEQUENCE [LARGE SCALE GENOMIC DNA]</scope>
    <source>
        <tissue evidence="12">Leaves</tissue>
    </source>
</reference>
<keyword evidence="6" id="KW-0968">Cytoplasmic vesicle</keyword>
<feature type="domain" description="Prolamin-like" evidence="11">
    <location>
        <begin position="47"/>
        <end position="111"/>
    </location>
</feature>
<feature type="chain" id="PRO_5045788922" description="Prolamin-like domain-containing protein" evidence="10">
    <location>
        <begin position="27"/>
        <end position="148"/>
    </location>
</feature>
<keyword evidence="4 10" id="KW-0732">Signal</keyword>
<comment type="caution">
    <text evidence="12">The sequence shown here is derived from an EMBL/GenBank/DDBJ whole genome shotgun (WGS) entry which is preliminary data.</text>
</comment>
<feature type="region of interest" description="Disordered" evidence="9">
    <location>
        <begin position="110"/>
        <end position="148"/>
    </location>
</feature>
<gene>
    <name evidence="12" type="ORF">JRO89_XS07G0230800</name>
</gene>
<keyword evidence="3" id="KW-0964">Secreted</keyword>
<evidence type="ECO:0000256" key="8">
    <source>
        <dbReference type="ARBA" id="ARBA00034484"/>
    </source>
</evidence>
<evidence type="ECO:0000256" key="7">
    <source>
        <dbReference type="ARBA" id="ARBA00034457"/>
    </source>
</evidence>